<dbReference type="Pfam" id="PF25100">
    <property type="entry name" value="DUF7809"/>
    <property type="match status" value="1"/>
</dbReference>
<dbReference type="GO" id="GO:0045087">
    <property type="term" value="P:innate immune response"/>
    <property type="evidence" value="ECO:0007669"/>
    <property type="project" value="TreeGrafter"/>
</dbReference>
<gene>
    <name evidence="2" type="primary">Cnig_chr_III.g9207</name>
    <name evidence="2" type="ORF">B9Z55_009207</name>
</gene>
<evidence type="ECO:0000259" key="1">
    <source>
        <dbReference type="Pfam" id="PF25100"/>
    </source>
</evidence>
<dbReference type="InterPro" id="IPR056711">
    <property type="entry name" value="DUF7809"/>
</dbReference>
<dbReference type="EMBL" id="PDUG01000003">
    <property type="protein sequence ID" value="PIC41984.1"/>
    <property type="molecule type" value="Genomic_DNA"/>
</dbReference>
<dbReference type="PANTHER" id="PTHR21447:SF13">
    <property type="entry name" value="RING-TYPE DOMAIN-CONTAINING PROTEIN"/>
    <property type="match status" value="1"/>
</dbReference>
<reference evidence="3" key="1">
    <citation type="submission" date="2017-10" db="EMBL/GenBank/DDBJ databases">
        <title>Rapid genome shrinkage in a self-fertile nematode reveals novel sperm competition proteins.</title>
        <authorList>
            <person name="Yin D."/>
            <person name="Schwarz E.M."/>
            <person name="Thomas C.G."/>
            <person name="Felde R.L."/>
            <person name="Korf I.F."/>
            <person name="Cutter A.D."/>
            <person name="Schartner C.M."/>
            <person name="Ralston E.J."/>
            <person name="Meyer B.J."/>
            <person name="Haag E.S."/>
        </authorList>
    </citation>
    <scope>NUCLEOTIDE SEQUENCE [LARGE SCALE GENOMIC DNA]</scope>
    <source>
        <strain evidence="3">JU1422</strain>
    </source>
</reference>
<feature type="domain" description="DUF7809" evidence="1">
    <location>
        <begin position="107"/>
        <end position="262"/>
    </location>
</feature>
<evidence type="ECO:0000313" key="3">
    <source>
        <dbReference type="Proteomes" id="UP000230233"/>
    </source>
</evidence>
<accession>A0A2G5UR41</accession>
<proteinExistence type="predicted"/>
<protein>
    <recommendedName>
        <fullName evidence="1">DUF7809 domain-containing protein</fullName>
    </recommendedName>
</protein>
<dbReference type="Proteomes" id="UP000230233">
    <property type="component" value="Chromosome III"/>
</dbReference>
<dbReference type="PANTHER" id="PTHR21447">
    <property type="entry name" value="RING-TYPE DOMAIN-CONTAINING PROTEIN-RELATED"/>
    <property type="match status" value="1"/>
</dbReference>
<comment type="caution">
    <text evidence="2">The sequence shown here is derived from an EMBL/GenBank/DDBJ whole genome shotgun (WGS) entry which is preliminary data.</text>
</comment>
<keyword evidence="3" id="KW-1185">Reference proteome</keyword>
<dbReference type="AlphaFoldDB" id="A0A2G5UR41"/>
<sequence>MEIGQPHLRCDKILRLMIRYIPEKLMRSVKLPPGSGENVTVEGEEVVQLILSNSDNMLRMYGTPKELLQDLKTFQNFPLSHRLFGFNYLESYTTIPVLYENMDGVSFVNKAEMYCIIQNITSKFIFSLGIFESAQSSALFWSLENVILKSYEERIIGVCEFTKYDKDWLLKWKQEFCSCRFNFMTQNRSNIYAAWNYEKALNMFKTLIPVWNEQKYSRLEKVLKTFFDMKMGSFYDVGLAIQSFAICFSDVISKNTELFLPYDKETNPNCPITVRVFESHGVQFVMKSELFNAINRRNPDLKQFEYKDVDGKLIAMNFEKIQIKYADRIGNIEFIKCPIQRTDHKAVPIMTPSGGYCILAVDFLFEILNEMIFTHRIFQKIDTAHWDVLKRYFLRLSYLLSPHHKSIIFITLEEQKERKKDLDETWKYFDRIPAKHVRNAKKDGFTVQNLKNELANLGLTEQFPEIQDSAESVHAEVFKVKKEEFLRTCDLFKAVEKCLLHCIFKRFPTYFYEMTLPDGSELTTNYYVFHNLEQIRKLKIKYFIYDTQDMKRWQTDFKNVELRQSLVESLYNLDAYQQVYPERKLYIRSIPSKKEKRKEASRVFAEEVLDLIPVVLRQQNTPISENDDRLMKYRSKWETNDKDLENTISLTEFWYILEEFDVDKTRIMICPDPVYELTMPKMVKELTMRTLNVISPWGEQVMRSEQAVFHIFQVVYCSVNWTTDSCRTHDECLKDFKVK</sequence>
<name>A0A2G5UR41_9PELO</name>
<evidence type="ECO:0000313" key="2">
    <source>
        <dbReference type="EMBL" id="PIC41984.1"/>
    </source>
</evidence>
<organism evidence="2 3">
    <name type="scientific">Caenorhabditis nigoni</name>
    <dbReference type="NCBI Taxonomy" id="1611254"/>
    <lineage>
        <taxon>Eukaryota</taxon>
        <taxon>Metazoa</taxon>
        <taxon>Ecdysozoa</taxon>
        <taxon>Nematoda</taxon>
        <taxon>Chromadorea</taxon>
        <taxon>Rhabditida</taxon>
        <taxon>Rhabditina</taxon>
        <taxon>Rhabditomorpha</taxon>
        <taxon>Rhabditoidea</taxon>
        <taxon>Rhabditidae</taxon>
        <taxon>Peloderinae</taxon>
        <taxon>Caenorhabditis</taxon>
    </lineage>
</organism>
<dbReference type="GO" id="GO:0045121">
    <property type="term" value="C:membrane raft"/>
    <property type="evidence" value="ECO:0007669"/>
    <property type="project" value="TreeGrafter"/>
</dbReference>